<evidence type="ECO:0000313" key="1">
    <source>
        <dbReference type="EMBL" id="MDQ9554784.1"/>
    </source>
</evidence>
<accession>A0ABD5BDY4</accession>
<organism evidence="1 2">
    <name type="scientific">Serratia marcescens</name>
    <dbReference type="NCBI Taxonomy" id="615"/>
    <lineage>
        <taxon>Bacteria</taxon>
        <taxon>Pseudomonadati</taxon>
        <taxon>Pseudomonadota</taxon>
        <taxon>Gammaproteobacteria</taxon>
        <taxon>Enterobacterales</taxon>
        <taxon>Yersiniaceae</taxon>
        <taxon>Serratia</taxon>
    </lineage>
</organism>
<sequence>MNFIDSGVVKEWLANNNAMINDSLSDDLFYKLSSLPWEAGHIDYEKLNHRSADIQEMLSYDGDITYDNLKVFLKGSSFESNSHVLFWYGKDNPCVVCETKFGLNNIDSAYWGVPGWNYIFSCGFENNEIKVDYGNILTFDGMSRLVLLMS</sequence>
<dbReference type="AlphaFoldDB" id="A0ABD5BDY4"/>
<gene>
    <name evidence="1" type="ORF">RF091_04485</name>
</gene>
<name>A0ABD5BDY4_SERMA</name>
<evidence type="ECO:0000313" key="2">
    <source>
        <dbReference type="Proteomes" id="UP001234811"/>
    </source>
</evidence>
<dbReference type="EMBL" id="JAVIPQ010000083">
    <property type="protein sequence ID" value="MDQ9554784.1"/>
    <property type="molecule type" value="Genomic_DNA"/>
</dbReference>
<comment type="caution">
    <text evidence="1">The sequence shown here is derived from an EMBL/GenBank/DDBJ whole genome shotgun (WGS) entry which is preliminary data.</text>
</comment>
<dbReference type="Proteomes" id="UP001234811">
    <property type="component" value="Unassembled WGS sequence"/>
</dbReference>
<reference evidence="1 2" key="1">
    <citation type="submission" date="2023-07" db="EMBL/GenBank/DDBJ databases">
        <title>Pathogens genome sequencing project 196.</title>
        <authorList>
            <person name="Cao X."/>
        </authorList>
    </citation>
    <scope>NUCLEOTIDE SEQUENCE [LARGE SCALE GENOMIC DNA]</scope>
    <source>
        <strain evidence="1 2">SM41</strain>
    </source>
</reference>
<protein>
    <submittedName>
        <fullName evidence="1">Uncharacterized protein</fullName>
    </submittedName>
</protein>
<dbReference type="RefSeq" id="WP_141240930.1">
    <property type="nucleotide sequence ID" value="NZ_CBDHWN010000102.1"/>
</dbReference>
<proteinExistence type="predicted"/>